<dbReference type="Pfam" id="PF00394">
    <property type="entry name" value="Cu-oxidase"/>
    <property type="match status" value="1"/>
</dbReference>
<proteinExistence type="predicted"/>
<evidence type="ECO:0000313" key="8">
    <source>
        <dbReference type="Proteomes" id="UP000294563"/>
    </source>
</evidence>
<dbReference type="PROSITE" id="PS00080">
    <property type="entry name" value="MULTICOPPER_OXIDASE2"/>
    <property type="match status" value="1"/>
</dbReference>
<dbReference type="PANTHER" id="PTHR11709:SF2">
    <property type="entry name" value="MULTICOPPER OXIDASE LPR1"/>
    <property type="match status" value="1"/>
</dbReference>
<evidence type="ECO:0000256" key="2">
    <source>
        <dbReference type="ARBA" id="ARBA00023002"/>
    </source>
</evidence>
<dbReference type="AlphaFoldDB" id="A0A4V3EVE6"/>
<keyword evidence="1" id="KW-0479">Metal-binding</keyword>
<reference evidence="7 8" key="1">
    <citation type="submission" date="2019-03" db="EMBL/GenBank/DDBJ databases">
        <title>Genomic Encyclopedia of Archaeal and Bacterial Type Strains, Phase II (KMG-II): from individual species to whole genera.</title>
        <authorList>
            <person name="Goeker M."/>
        </authorList>
    </citation>
    <scope>NUCLEOTIDE SEQUENCE [LARGE SCALE GENOMIC DNA]</scope>
    <source>
        <strain evidence="7 8">DSM 29467</strain>
    </source>
</reference>
<sequence>MAMNRRSFLLTSVASMLPLPLHAGGTRITLRPGQVSAHINQQSIDMLGFNGSWPGPEIRLRQNDRLRVRVVNELENGTILHWHGIRLPNAMDGVNVLTQDAIPPGRSFDYDFKVPDAGTFWYHSHYMSVEQVSRGMFGPLIVEEIDPPDVDQDITVMLFDVLLDADGQFETEFEPEQFATAGRIGNIMTPFVSTGKVRLGERLRLRVINPAPDRIFNIRLDGVNGKIVALDGMPLTQLQPMENLTLAPGQRVDIIGDVLGNVSIIESTDTDETELVRIPIDGERKPREGEVLPLPKSSLPRPGLVTYEADLEMQGGAGGMAHGGFGTWAFNDTSGLPDKPLVSVPRGDTVRLRLINNTAFPHGIHLHGHHFWETTTDGKPTYLRDTTLLAAGETREILCVLDNPGSWLLHCHMLSHQVDGMATWLYVS</sequence>
<comment type="caution">
    <text evidence="7">The sequence shown here is derived from an EMBL/GenBank/DDBJ whole genome shotgun (WGS) entry which is preliminary data.</text>
</comment>
<dbReference type="PANTHER" id="PTHR11709">
    <property type="entry name" value="MULTI-COPPER OXIDASE"/>
    <property type="match status" value="1"/>
</dbReference>
<organism evidence="7 8">
    <name type="scientific">Litoreibacter halocynthiae</name>
    <dbReference type="NCBI Taxonomy" id="1242689"/>
    <lineage>
        <taxon>Bacteria</taxon>
        <taxon>Pseudomonadati</taxon>
        <taxon>Pseudomonadota</taxon>
        <taxon>Alphaproteobacteria</taxon>
        <taxon>Rhodobacterales</taxon>
        <taxon>Roseobacteraceae</taxon>
        <taxon>Litoreibacter</taxon>
    </lineage>
</organism>
<feature type="chain" id="PRO_5020508385" evidence="3">
    <location>
        <begin position="24"/>
        <end position="428"/>
    </location>
</feature>
<dbReference type="PROSITE" id="PS00079">
    <property type="entry name" value="MULTICOPPER_OXIDASE1"/>
    <property type="match status" value="1"/>
</dbReference>
<feature type="domain" description="Plastocyanin-like" evidence="6">
    <location>
        <begin position="43"/>
        <end position="144"/>
    </location>
</feature>
<dbReference type="InterPro" id="IPR008972">
    <property type="entry name" value="Cupredoxin"/>
</dbReference>
<keyword evidence="8" id="KW-1185">Reference proteome</keyword>
<dbReference type="InterPro" id="IPR001117">
    <property type="entry name" value="Cu-oxidase_2nd"/>
</dbReference>
<dbReference type="GO" id="GO:0016491">
    <property type="term" value="F:oxidoreductase activity"/>
    <property type="evidence" value="ECO:0007669"/>
    <property type="project" value="UniProtKB-KW"/>
</dbReference>
<dbReference type="Gene3D" id="2.60.40.420">
    <property type="entry name" value="Cupredoxins - blue copper proteins"/>
    <property type="match status" value="3"/>
</dbReference>
<accession>A0A4V3EVE6</accession>
<dbReference type="RefSeq" id="WP_246030507.1">
    <property type="nucleotide sequence ID" value="NZ_SOBH01000005.1"/>
</dbReference>
<evidence type="ECO:0000259" key="5">
    <source>
        <dbReference type="Pfam" id="PF07731"/>
    </source>
</evidence>
<evidence type="ECO:0000313" key="7">
    <source>
        <dbReference type="EMBL" id="TDT72715.1"/>
    </source>
</evidence>
<keyword evidence="2" id="KW-0560">Oxidoreductase</keyword>
<dbReference type="CDD" id="cd13861">
    <property type="entry name" value="CuRO_1_CumA_like"/>
    <property type="match status" value="1"/>
</dbReference>
<dbReference type="Pfam" id="PF07731">
    <property type="entry name" value="Cu-oxidase_2"/>
    <property type="match status" value="1"/>
</dbReference>
<feature type="domain" description="Plastocyanin-like" evidence="5">
    <location>
        <begin position="325"/>
        <end position="427"/>
    </location>
</feature>
<evidence type="ECO:0000256" key="1">
    <source>
        <dbReference type="ARBA" id="ARBA00022723"/>
    </source>
</evidence>
<dbReference type="InterPro" id="IPR011707">
    <property type="entry name" value="Cu-oxidase-like_N"/>
</dbReference>
<dbReference type="SUPFAM" id="SSF49503">
    <property type="entry name" value="Cupredoxins"/>
    <property type="match status" value="3"/>
</dbReference>
<gene>
    <name evidence="7" type="ORF">BDE40_3567</name>
</gene>
<dbReference type="Pfam" id="PF07732">
    <property type="entry name" value="Cu-oxidase_3"/>
    <property type="match status" value="1"/>
</dbReference>
<dbReference type="InterPro" id="IPR045087">
    <property type="entry name" value="Cu-oxidase_fam"/>
</dbReference>
<feature type="signal peptide" evidence="3">
    <location>
        <begin position="1"/>
        <end position="23"/>
    </location>
</feature>
<dbReference type="InterPro" id="IPR002355">
    <property type="entry name" value="Cu_oxidase_Cu_BS"/>
</dbReference>
<protein>
    <submittedName>
        <fullName evidence="7">FtsP/CotA-like multicopper oxidase with cupredoxin domain</fullName>
    </submittedName>
</protein>
<dbReference type="InterPro" id="IPR033138">
    <property type="entry name" value="Cu_oxidase_CS"/>
</dbReference>
<dbReference type="EMBL" id="SOBH01000005">
    <property type="protein sequence ID" value="TDT72715.1"/>
    <property type="molecule type" value="Genomic_DNA"/>
</dbReference>
<evidence type="ECO:0000259" key="6">
    <source>
        <dbReference type="Pfam" id="PF07732"/>
    </source>
</evidence>
<feature type="domain" description="Plastocyanin-like" evidence="4">
    <location>
        <begin position="193"/>
        <end position="255"/>
    </location>
</feature>
<name>A0A4V3EVE6_9RHOB</name>
<dbReference type="GO" id="GO:0005507">
    <property type="term" value="F:copper ion binding"/>
    <property type="evidence" value="ECO:0007669"/>
    <property type="project" value="InterPro"/>
</dbReference>
<keyword evidence="3" id="KW-0732">Signal</keyword>
<evidence type="ECO:0000259" key="4">
    <source>
        <dbReference type="Pfam" id="PF00394"/>
    </source>
</evidence>
<dbReference type="InterPro" id="IPR011706">
    <property type="entry name" value="Cu-oxidase_C"/>
</dbReference>
<evidence type="ECO:0000256" key="3">
    <source>
        <dbReference type="SAM" id="SignalP"/>
    </source>
</evidence>
<dbReference type="Proteomes" id="UP000294563">
    <property type="component" value="Unassembled WGS sequence"/>
</dbReference>